<sequence length="69" mass="7363">MLCGGQNREEAEVVESCSSMYKLVCVTSVGVCDVSWCVSSVGVCRQLVCVTSVGVCDVSWCVCDVSWCV</sequence>
<keyword evidence="2" id="KW-1185">Reference proteome</keyword>
<accession>A0AAV2LPH2</accession>
<gene>
    <name evidence="1" type="ORF">KC01_LOCUS30217</name>
</gene>
<organism evidence="1 2">
    <name type="scientific">Knipowitschia caucasica</name>
    <name type="common">Caucasian dwarf goby</name>
    <name type="synonym">Pomatoschistus caucasicus</name>
    <dbReference type="NCBI Taxonomy" id="637954"/>
    <lineage>
        <taxon>Eukaryota</taxon>
        <taxon>Metazoa</taxon>
        <taxon>Chordata</taxon>
        <taxon>Craniata</taxon>
        <taxon>Vertebrata</taxon>
        <taxon>Euteleostomi</taxon>
        <taxon>Actinopterygii</taxon>
        <taxon>Neopterygii</taxon>
        <taxon>Teleostei</taxon>
        <taxon>Neoteleostei</taxon>
        <taxon>Acanthomorphata</taxon>
        <taxon>Gobiaria</taxon>
        <taxon>Gobiiformes</taxon>
        <taxon>Gobioidei</taxon>
        <taxon>Gobiidae</taxon>
        <taxon>Gobiinae</taxon>
        <taxon>Knipowitschia</taxon>
    </lineage>
</organism>
<dbReference type="EMBL" id="OZ035825">
    <property type="protein sequence ID" value="CAL1602449.1"/>
    <property type="molecule type" value="Genomic_DNA"/>
</dbReference>
<reference evidence="1 2" key="1">
    <citation type="submission" date="2024-04" db="EMBL/GenBank/DDBJ databases">
        <authorList>
            <person name="Waldvogel A.-M."/>
            <person name="Schoenle A."/>
        </authorList>
    </citation>
    <scope>NUCLEOTIDE SEQUENCE [LARGE SCALE GENOMIC DNA]</scope>
</reference>
<evidence type="ECO:0000313" key="1">
    <source>
        <dbReference type="EMBL" id="CAL1602449.1"/>
    </source>
</evidence>
<dbReference type="AlphaFoldDB" id="A0AAV2LPH2"/>
<protein>
    <submittedName>
        <fullName evidence="1">Uncharacterized protein</fullName>
    </submittedName>
</protein>
<proteinExistence type="predicted"/>
<evidence type="ECO:0000313" key="2">
    <source>
        <dbReference type="Proteomes" id="UP001497482"/>
    </source>
</evidence>
<dbReference type="Proteomes" id="UP001497482">
    <property type="component" value="Chromosome 3"/>
</dbReference>
<name>A0AAV2LPH2_KNICA</name>